<dbReference type="InterPro" id="IPR007453">
    <property type="entry name" value="DsrC/TusE"/>
</dbReference>
<dbReference type="Gene3D" id="1.10.10.370">
    <property type="entry name" value="DsrC-like protein, C-terminal domain"/>
    <property type="match status" value="1"/>
</dbReference>
<dbReference type="EMBL" id="UOFV01000284">
    <property type="protein sequence ID" value="VAX02000.1"/>
    <property type="molecule type" value="Genomic_DNA"/>
</dbReference>
<dbReference type="InterPro" id="IPR043163">
    <property type="entry name" value="DsrC-like_N"/>
</dbReference>
<dbReference type="Gene3D" id="3.30.1420.10">
    <property type="match status" value="1"/>
</dbReference>
<evidence type="ECO:0000256" key="2">
    <source>
        <dbReference type="ARBA" id="ARBA00005718"/>
    </source>
</evidence>
<comment type="subcellular location">
    <subcellularLocation>
        <location evidence="1">Cytoplasm</location>
    </subcellularLocation>
</comment>
<dbReference type="PIRSF" id="PIRSF006223">
    <property type="entry name" value="DsrC_TusE"/>
    <property type="match status" value="1"/>
</dbReference>
<gene>
    <name evidence="5" type="ORF">MNBD_GAMMA19-359</name>
</gene>
<dbReference type="GO" id="GO:0005737">
    <property type="term" value="C:cytoplasm"/>
    <property type="evidence" value="ECO:0007669"/>
    <property type="project" value="UniProtKB-SubCell"/>
</dbReference>
<dbReference type="SUPFAM" id="SSF69721">
    <property type="entry name" value="DsrC, the gamma subunit of dissimilatory sulfite reductase"/>
    <property type="match status" value="1"/>
</dbReference>
<dbReference type="InterPro" id="IPR025526">
    <property type="entry name" value="DsrC-like_dom_sf"/>
</dbReference>
<proteinExistence type="inferred from homology"/>
<evidence type="ECO:0000256" key="3">
    <source>
        <dbReference type="ARBA" id="ARBA00022490"/>
    </source>
</evidence>
<dbReference type="GO" id="GO:0097163">
    <property type="term" value="F:sulfur carrier activity"/>
    <property type="evidence" value="ECO:0007669"/>
    <property type="project" value="TreeGrafter"/>
</dbReference>
<protein>
    <submittedName>
        <fullName evidence="5">Similar to tRNA 2-thiouridine synthesis protein TusE and issimilatory sulfite reductase, gamma subunit</fullName>
    </submittedName>
</protein>
<dbReference type="PANTHER" id="PTHR37010:SF1">
    <property type="entry name" value="SULFURTRANSFERASE TUSE"/>
    <property type="match status" value="1"/>
</dbReference>
<organism evidence="5">
    <name type="scientific">hydrothermal vent metagenome</name>
    <dbReference type="NCBI Taxonomy" id="652676"/>
    <lineage>
        <taxon>unclassified sequences</taxon>
        <taxon>metagenomes</taxon>
        <taxon>ecological metagenomes</taxon>
    </lineage>
</organism>
<evidence type="ECO:0000256" key="4">
    <source>
        <dbReference type="SAM" id="MobiDB-lite"/>
    </source>
</evidence>
<accession>A0A3B1AUT8</accession>
<name>A0A3B1AUT8_9ZZZZ</name>
<dbReference type="AlphaFoldDB" id="A0A3B1AUT8"/>
<dbReference type="Pfam" id="PF04358">
    <property type="entry name" value="DsrC"/>
    <property type="match status" value="1"/>
</dbReference>
<evidence type="ECO:0000313" key="5">
    <source>
        <dbReference type="EMBL" id="VAX02000.1"/>
    </source>
</evidence>
<dbReference type="InterPro" id="IPR042072">
    <property type="entry name" value="DsrC-like_C"/>
</dbReference>
<evidence type="ECO:0000256" key="1">
    <source>
        <dbReference type="ARBA" id="ARBA00004496"/>
    </source>
</evidence>
<keyword evidence="3" id="KW-0963">Cytoplasm</keyword>
<comment type="similarity">
    <text evidence="2">Belongs to the DsrC/TusE family.</text>
</comment>
<feature type="region of interest" description="Disordered" evidence="4">
    <location>
        <begin position="88"/>
        <end position="112"/>
    </location>
</feature>
<reference evidence="5" key="1">
    <citation type="submission" date="2018-06" db="EMBL/GenBank/DDBJ databases">
        <authorList>
            <person name="Zhirakovskaya E."/>
        </authorList>
    </citation>
    <scope>NUCLEOTIDE SEQUENCE</scope>
</reference>
<dbReference type="NCBIfam" id="TIGR03342">
    <property type="entry name" value="dsrC_tusE_dsvC"/>
    <property type="match status" value="1"/>
</dbReference>
<sequence>MAIELEGKIIETTPTGYLVDIADWSEELAKLIAAEEGVELTEKHWDLMNYLRDEFINNGGNQPNTRTIIKTMADKWGSKPSQKDLYALFPKDPSKQGGRIAGLPESRRKGGY</sequence>
<dbReference type="PANTHER" id="PTHR37010">
    <property type="entry name" value="SULFURTRANSFERASE TUSE"/>
    <property type="match status" value="1"/>
</dbReference>
<dbReference type="GO" id="GO:0002143">
    <property type="term" value="P:tRNA wobble position uridine thiolation"/>
    <property type="evidence" value="ECO:0007669"/>
    <property type="project" value="TreeGrafter"/>
</dbReference>